<keyword evidence="2" id="KW-1185">Reference proteome</keyword>
<evidence type="ECO:0008006" key="3">
    <source>
        <dbReference type="Google" id="ProtNLM"/>
    </source>
</evidence>
<evidence type="ECO:0000313" key="1">
    <source>
        <dbReference type="EMBL" id="GAA4452699.1"/>
    </source>
</evidence>
<name>A0ABP8MPE1_9BACT</name>
<dbReference type="Proteomes" id="UP001501175">
    <property type="component" value="Unassembled WGS sequence"/>
</dbReference>
<organism evidence="1 2">
    <name type="scientific">Nibrella saemangeumensis</name>
    <dbReference type="NCBI Taxonomy" id="1084526"/>
    <lineage>
        <taxon>Bacteria</taxon>
        <taxon>Pseudomonadati</taxon>
        <taxon>Bacteroidota</taxon>
        <taxon>Cytophagia</taxon>
        <taxon>Cytophagales</taxon>
        <taxon>Spirosomataceae</taxon>
        <taxon>Nibrella</taxon>
    </lineage>
</organism>
<gene>
    <name evidence="1" type="ORF">GCM10023189_16530</name>
</gene>
<dbReference type="EMBL" id="BAABHD010000022">
    <property type="protein sequence ID" value="GAA4452699.1"/>
    <property type="molecule type" value="Genomic_DNA"/>
</dbReference>
<accession>A0ABP8MPE1</accession>
<evidence type="ECO:0000313" key="2">
    <source>
        <dbReference type="Proteomes" id="UP001501175"/>
    </source>
</evidence>
<sequence length="412" mass="47203">MEKMRIVVGGFIGLFPTGGATWDYLQYPLGLKLLGHDVYYIEDTQLYPVYQASGDSWDDCTFGVEYLKKAMAEIGMEDRWAYRDVATGKTFGLSDSKLKEVCETADVYINVSSSTVWRDEYRKIPVKILIDTDPMFTQYQYHLKMEAGGTEAEYSRDYMHGHDLFFTFGLNIGKPDCRIPQFEYNWLTTKKPICTDFWDQPFTNQSKFGFTSIMNWTERPDFIYEGETWGQKNKEFRKFFDLPTVSKQKFEIIINRPKDAATAQSINNLMDRGWDILSPNHLISDKENYKNFVQSSFAEFSVTKETYIKSNSGWFSGRSAVYLASGRPVLTQDTQWSKYIPAGEGVLAISDLDTAAQAVEEVTGNYEKHSRAAREIAREYFDSGKILSDILAHVDSKKELALDSSQARQVPV</sequence>
<protein>
    <recommendedName>
        <fullName evidence="3">Glycosyltransferase family 1 protein</fullName>
    </recommendedName>
</protein>
<reference evidence="2" key="1">
    <citation type="journal article" date="2019" name="Int. J. Syst. Evol. Microbiol.">
        <title>The Global Catalogue of Microorganisms (GCM) 10K type strain sequencing project: providing services to taxonomists for standard genome sequencing and annotation.</title>
        <authorList>
            <consortium name="The Broad Institute Genomics Platform"/>
            <consortium name="The Broad Institute Genome Sequencing Center for Infectious Disease"/>
            <person name="Wu L."/>
            <person name="Ma J."/>
        </authorList>
    </citation>
    <scope>NUCLEOTIDE SEQUENCE [LARGE SCALE GENOMIC DNA]</scope>
    <source>
        <strain evidence="2">JCM 17927</strain>
    </source>
</reference>
<proteinExistence type="predicted"/>
<comment type="caution">
    <text evidence="1">The sequence shown here is derived from an EMBL/GenBank/DDBJ whole genome shotgun (WGS) entry which is preliminary data.</text>
</comment>